<dbReference type="SUPFAM" id="SSF51215">
    <property type="entry name" value="Regulatory protein AraC"/>
    <property type="match status" value="1"/>
</dbReference>
<dbReference type="RefSeq" id="WP_221006392.1">
    <property type="nucleotide sequence ID" value="NZ_CP081150.1"/>
</dbReference>
<dbReference type="InterPro" id="IPR018062">
    <property type="entry name" value="HTH_AraC-typ_CS"/>
</dbReference>
<dbReference type="PANTHER" id="PTHR43280:SF28">
    <property type="entry name" value="HTH-TYPE TRANSCRIPTIONAL ACTIVATOR RHAS"/>
    <property type="match status" value="1"/>
</dbReference>
<gene>
    <name evidence="5" type="ORF">K4H28_00805</name>
</gene>
<dbReference type="Gene3D" id="1.10.10.60">
    <property type="entry name" value="Homeodomain-like"/>
    <property type="match status" value="1"/>
</dbReference>
<evidence type="ECO:0000313" key="6">
    <source>
        <dbReference type="Proteomes" id="UP000825679"/>
    </source>
</evidence>
<sequence>MALIYRERLEIGPESPQIMVGTHVFHKEPYPPLRDRGILMCGLSEGRDFFEVERVDAPWHVLAFCLSGSGEVFTPDGLTRALMPGQLALMPASVHSGYRRTGTEPMLHAWFLLHCTTRWDYLSRTLPAIYQSLDGAALADAMRQFHREVLRFNTGDARNLAVPALDFLCLALERATQGLSSKIGWGEQLEQLFAHAQKNLQQDWTNTALAAQLHITTTHLHRLCIQHLGETPNKIVFRMKMNQAKELLMHGHSVSDVARTSGYQEVASFSRRFRQHFGYNPSQVLRKHLASAGHQQVWE</sequence>
<reference evidence="5 6" key="1">
    <citation type="submission" date="2021-08" db="EMBL/GenBank/DDBJ databases">
        <title>complete genome sequencing of Deefgea sp. D25.</title>
        <authorList>
            <person name="Bae J.-W."/>
            <person name="Gim D.-H."/>
        </authorList>
    </citation>
    <scope>NUCLEOTIDE SEQUENCE [LARGE SCALE GENOMIC DNA]</scope>
    <source>
        <strain evidence="5 6">D25</strain>
    </source>
</reference>
<dbReference type="Proteomes" id="UP000825679">
    <property type="component" value="Chromosome"/>
</dbReference>
<accession>A0ABX8ZA37</accession>
<keyword evidence="2" id="KW-0238">DNA-binding</keyword>
<evidence type="ECO:0000313" key="5">
    <source>
        <dbReference type="EMBL" id="QZA78015.1"/>
    </source>
</evidence>
<dbReference type="SMART" id="SM00342">
    <property type="entry name" value="HTH_ARAC"/>
    <property type="match status" value="1"/>
</dbReference>
<protein>
    <submittedName>
        <fullName evidence="5">AraC family transcriptional regulator</fullName>
    </submittedName>
</protein>
<name>A0ABX8ZA37_9NEIS</name>
<dbReference type="PROSITE" id="PS01124">
    <property type="entry name" value="HTH_ARAC_FAMILY_2"/>
    <property type="match status" value="1"/>
</dbReference>
<keyword evidence="1" id="KW-0805">Transcription regulation</keyword>
<evidence type="ECO:0000256" key="1">
    <source>
        <dbReference type="ARBA" id="ARBA00023015"/>
    </source>
</evidence>
<dbReference type="PROSITE" id="PS00041">
    <property type="entry name" value="HTH_ARAC_FAMILY_1"/>
    <property type="match status" value="1"/>
</dbReference>
<evidence type="ECO:0000256" key="2">
    <source>
        <dbReference type="ARBA" id="ARBA00023125"/>
    </source>
</evidence>
<keyword evidence="3" id="KW-0804">Transcription</keyword>
<dbReference type="EMBL" id="CP081150">
    <property type="protein sequence ID" value="QZA78015.1"/>
    <property type="molecule type" value="Genomic_DNA"/>
</dbReference>
<dbReference type="Pfam" id="PF02311">
    <property type="entry name" value="AraC_binding"/>
    <property type="match status" value="1"/>
</dbReference>
<feature type="domain" description="HTH araC/xylS-type" evidence="4">
    <location>
        <begin position="190"/>
        <end position="287"/>
    </location>
</feature>
<dbReference type="InterPro" id="IPR003313">
    <property type="entry name" value="AraC-bd"/>
</dbReference>
<dbReference type="SUPFAM" id="SSF46689">
    <property type="entry name" value="Homeodomain-like"/>
    <property type="match status" value="1"/>
</dbReference>
<keyword evidence="6" id="KW-1185">Reference proteome</keyword>
<evidence type="ECO:0000256" key="3">
    <source>
        <dbReference type="ARBA" id="ARBA00023163"/>
    </source>
</evidence>
<dbReference type="InterPro" id="IPR018060">
    <property type="entry name" value="HTH_AraC"/>
</dbReference>
<organism evidence="5 6">
    <name type="scientific">Deefgea tanakiae</name>
    <dbReference type="NCBI Taxonomy" id="2865840"/>
    <lineage>
        <taxon>Bacteria</taxon>
        <taxon>Pseudomonadati</taxon>
        <taxon>Pseudomonadota</taxon>
        <taxon>Betaproteobacteria</taxon>
        <taxon>Neisseriales</taxon>
        <taxon>Chitinibacteraceae</taxon>
        <taxon>Deefgea</taxon>
    </lineage>
</organism>
<dbReference type="InterPro" id="IPR009057">
    <property type="entry name" value="Homeodomain-like_sf"/>
</dbReference>
<dbReference type="PANTHER" id="PTHR43280">
    <property type="entry name" value="ARAC-FAMILY TRANSCRIPTIONAL REGULATOR"/>
    <property type="match status" value="1"/>
</dbReference>
<evidence type="ECO:0000259" key="4">
    <source>
        <dbReference type="PROSITE" id="PS01124"/>
    </source>
</evidence>
<proteinExistence type="predicted"/>
<dbReference type="Pfam" id="PF12833">
    <property type="entry name" value="HTH_18"/>
    <property type="match status" value="1"/>
</dbReference>
<dbReference type="InterPro" id="IPR037923">
    <property type="entry name" value="HTH-like"/>
</dbReference>